<keyword evidence="4" id="KW-0597">Phosphoprotein</keyword>
<dbReference type="InterPro" id="IPR003661">
    <property type="entry name" value="HisK_dim/P_dom"/>
</dbReference>
<dbReference type="Gene3D" id="3.30.450.20">
    <property type="entry name" value="PAS domain"/>
    <property type="match status" value="1"/>
</dbReference>
<dbReference type="Pfam" id="PF00989">
    <property type="entry name" value="PAS"/>
    <property type="match status" value="1"/>
</dbReference>
<dbReference type="FunFam" id="3.30.565.10:FF:000010">
    <property type="entry name" value="Sensor histidine kinase RcsC"/>
    <property type="match status" value="1"/>
</dbReference>
<evidence type="ECO:0000313" key="18">
    <source>
        <dbReference type="Proteomes" id="UP000739411"/>
    </source>
</evidence>
<dbReference type="EC" id="2.7.13.3" evidence="3"/>
<evidence type="ECO:0000256" key="8">
    <source>
        <dbReference type="ARBA" id="ARBA00022840"/>
    </source>
</evidence>
<dbReference type="NCBIfam" id="TIGR00229">
    <property type="entry name" value="sensory_box"/>
    <property type="match status" value="1"/>
</dbReference>
<dbReference type="CDD" id="cd16922">
    <property type="entry name" value="HATPase_EvgS-ArcB-TorS-like"/>
    <property type="match status" value="1"/>
</dbReference>
<dbReference type="InterPro" id="IPR003594">
    <property type="entry name" value="HATPase_dom"/>
</dbReference>
<evidence type="ECO:0000256" key="6">
    <source>
        <dbReference type="ARBA" id="ARBA00022741"/>
    </source>
</evidence>
<dbReference type="PANTHER" id="PTHR43047">
    <property type="entry name" value="TWO-COMPONENT HISTIDINE PROTEIN KINASE"/>
    <property type="match status" value="1"/>
</dbReference>
<comment type="subcellular location">
    <subcellularLocation>
        <location evidence="2">Membrane</location>
    </subcellularLocation>
</comment>
<dbReference type="SMART" id="SM00387">
    <property type="entry name" value="HATPase_c"/>
    <property type="match status" value="1"/>
</dbReference>
<comment type="function">
    <text evidence="12">Member of the two-component regulatory system BvgS/BvgA. Phosphorylates BvgA via a four-step phosphorelay in response to environmental signals.</text>
</comment>
<keyword evidence="7" id="KW-0418">Kinase</keyword>
<dbReference type="CDD" id="cd00130">
    <property type="entry name" value="PAS"/>
    <property type="match status" value="1"/>
</dbReference>
<comment type="caution">
    <text evidence="17">The sequence shown here is derived from an EMBL/GenBank/DDBJ whole genome shotgun (WGS) entry which is preliminary data.</text>
</comment>
<evidence type="ECO:0000259" key="16">
    <source>
        <dbReference type="PROSITE" id="PS50113"/>
    </source>
</evidence>
<dbReference type="AlphaFoldDB" id="A0A935MZ98"/>
<evidence type="ECO:0000256" key="10">
    <source>
        <dbReference type="ARBA" id="ARBA00023136"/>
    </source>
</evidence>
<dbReference type="GO" id="GO:0000155">
    <property type="term" value="F:phosphorelay sensor kinase activity"/>
    <property type="evidence" value="ECO:0007669"/>
    <property type="project" value="InterPro"/>
</dbReference>
<feature type="domain" description="Histidine kinase" evidence="14">
    <location>
        <begin position="206"/>
        <end position="426"/>
    </location>
</feature>
<keyword evidence="10" id="KW-0472">Membrane</keyword>
<keyword evidence="9" id="KW-0902">Two-component regulatory system</keyword>
<dbReference type="InterPro" id="IPR000014">
    <property type="entry name" value="PAS"/>
</dbReference>
<comment type="catalytic activity">
    <reaction evidence="1">
        <text>ATP + protein L-histidine = ADP + protein N-phospho-L-histidine.</text>
        <dbReference type="EC" id="2.7.13.3"/>
    </reaction>
</comment>
<evidence type="ECO:0000259" key="15">
    <source>
        <dbReference type="PROSITE" id="PS50112"/>
    </source>
</evidence>
<evidence type="ECO:0000256" key="1">
    <source>
        <dbReference type="ARBA" id="ARBA00000085"/>
    </source>
</evidence>
<dbReference type="PANTHER" id="PTHR43047:SF64">
    <property type="entry name" value="HISTIDINE KINASE CONTAINING CHEY-HOMOLOGOUS RECEIVER DOMAIN AND PAS DOMAIN-RELATED"/>
    <property type="match status" value="1"/>
</dbReference>
<dbReference type="EMBL" id="JADJMS010000034">
    <property type="protein sequence ID" value="MBK7416166.1"/>
    <property type="molecule type" value="Genomic_DNA"/>
</dbReference>
<evidence type="ECO:0000256" key="11">
    <source>
        <dbReference type="ARBA" id="ARBA00023306"/>
    </source>
</evidence>
<dbReference type="Gene3D" id="1.10.287.130">
    <property type="match status" value="1"/>
</dbReference>
<evidence type="ECO:0000256" key="2">
    <source>
        <dbReference type="ARBA" id="ARBA00004370"/>
    </source>
</evidence>
<evidence type="ECO:0000256" key="4">
    <source>
        <dbReference type="ARBA" id="ARBA00022553"/>
    </source>
</evidence>
<dbReference type="Gene3D" id="3.30.565.10">
    <property type="entry name" value="Histidine kinase-like ATPase, C-terminal domain"/>
    <property type="match status" value="1"/>
</dbReference>
<evidence type="ECO:0000256" key="12">
    <source>
        <dbReference type="ARBA" id="ARBA00058004"/>
    </source>
</evidence>
<dbReference type="PROSITE" id="PS50109">
    <property type="entry name" value="HIS_KIN"/>
    <property type="match status" value="1"/>
</dbReference>
<dbReference type="GO" id="GO:0016020">
    <property type="term" value="C:membrane"/>
    <property type="evidence" value="ECO:0007669"/>
    <property type="project" value="UniProtKB-SubCell"/>
</dbReference>
<accession>A0A935MZ98</accession>
<feature type="domain" description="PAC" evidence="16">
    <location>
        <begin position="133"/>
        <end position="188"/>
    </location>
</feature>
<dbReference type="Pfam" id="PF00512">
    <property type="entry name" value="HisKA"/>
    <property type="match status" value="1"/>
</dbReference>
<dbReference type="PRINTS" id="PR00344">
    <property type="entry name" value="BCTRLSENSOR"/>
</dbReference>
<organism evidence="17 18">
    <name type="scientific">Candidatus Dechloromonas phosphorivorans</name>
    <dbReference type="NCBI Taxonomy" id="2899244"/>
    <lineage>
        <taxon>Bacteria</taxon>
        <taxon>Pseudomonadati</taxon>
        <taxon>Pseudomonadota</taxon>
        <taxon>Betaproteobacteria</taxon>
        <taxon>Rhodocyclales</taxon>
        <taxon>Azonexaceae</taxon>
        <taxon>Dechloromonas</taxon>
    </lineage>
</organism>
<protein>
    <recommendedName>
        <fullName evidence="13">Virulence sensor protein BvgS</fullName>
        <ecNumber evidence="3">2.7.13.3</ecNumber>
    </recommendedName>
</protein>
<evidence type="ECO:0000256" key="5">
    <source>
        <dbReference type="ARBA" id="ARBA00022679"/>
    </source>
</evidence>
<evidence type="ECO:0000256" key="9">
    <source>
        <dbReference type="ARBA" id="ARBA00023012"/>
    </source>
</evidence>
<dbReference type="GO" id="GO:0005524">
    <property type="term" value="F:ATP binding"/>
    <property type="evidence" value="ECO:0007669"/>
    <property type="project" value="UniProtKB-KW"/>
</dbReference>
<dbReference type="InterPro" id="IPR036097">
    <property type="entry name" value="HisK_dim/P_sf"/>
</dbReference>
<evidence type="ECO:0000313" key="17">
    <source>
        <dbReference type="EMBL" id="MBK7416166.1"/>
    </source>
</evidence>
<keyword evidence="5" id="KW-0808">Transferase</keyword>
<dbReference type="InterPro" id="IPR035965">
    <property type="entry name" value="PAS-like_dom_sf"/>
</dbReference>
<evidence type="ECO:0000259" key="14">
    <source>
        <dbReference type="PROSITE" id="PS50109"/>
    </source>
</evidence>
<dbReference type="SUPFAM" id="SSF55785">
    <property type="entry name" value="PYP-like sensor domain (PAS domain)"/>
    <property type="match status" value="1"/>
</dbReference>
<dbReference type="SMART" id="SM00388">
    <property type="entry name" value="HisKA"/>
    <property type="match status" value="1"/>
</dbReference>
<dbReference type="PROSITE" id="PS50113">
    <property type="entry name" value="PAC"/>
    <property type="match status" value="1"/>
</dbReference>
<dbReference type="CDD" id="cd00082">
    <property type="entry name" value="HisKA"/>
    <property type="match status" value="1"/>
</dbReference>
<gene>
    <name evidence="17" type="ORF">IPJ38_14710</name>
</gene>
<keyword evidence="6" id="KW-0547">Nucleotide-binding</keyword>
<dbReference type="InterPro" id="IPR036890">
    <property type="entry name" value="HATPase_C_sf"/>
</dbReference>
<dbReference type="InterPro" id="IPR013767">
    <property type="entry name" value="PAS_fold"/>
</dbReference>
<reference evidence="17 18" key="1">
    <citation type="submission" date="2020-10" db="EMBL/GenBank/DDBJ databases">
        <title>Connecting structure to function with the recovery of over 1000 high-quality activated sludge metagenome-assembled genomes encoding full-length rRNA genes using long-read sequencing.</title>
        <authorList>
            <person name="Singleton C.M."/>
            <person name="Petriglieri F."/>
            <person name="Kristensen J.M."/>
            <person name="Kirkegaard R.H."/>
            <person name="Michaelsen T.Y."/>
            <person name="Andersen M.H."/>
            <person name="Karst S.M."/>
            <person name="Dueholm M.S."/>
            <person name="Nielsen P.H."/>
            <person name="Albertsen M."/>
        </authorList>
    </citation>
    <scope>NUCLEOTIDE SEQUENCE [LARGE SCALE GENOMIC DNA]</scope>
    <source>
        <strain evidence="17">EsbW_18-Q3-R4-48_BATAC.463</strain>
    </source>
</reference>
<dbReference type="FunFam" id="1.10.287.130:FF:000038">
    <property type="entry name" value="Sensory transduction histidine kinase"/>
    <property type="match status" value="1"/>
</dbReference>
<feature type="domain" description="PAS" evidence="15">
    <location>
        <begin position="49"/>
        <end position="121"/>
    </location>
</feature>
<dbReference type="PROSITE" id="PS50112">
    <property type="entry name" value="PAS"/>
    <property type="match status" value="1"/>
</dbReference>
<dbReference type="GO" id="GO:0006355">
    <property type="term" value="P:regulation of DNA-templated transcription"/>
    <property type="evidence" value="ECO:0007669"/>
    <property type="project" value="InterPro"/>
</dbReference>
<dbReference type="SUPFAM" id="SSF47384">
    <property type="entry name" value="Homodimeric domain of signal transducing histidine kinase"/>
    <property type="match status" value="1"/>
</dbReference>
<name>A0A935MZ98_9RHOO</name>
<keyword evidence="8" id="KW-0067">ATP-binding</keyword>
<dbReference type="SMART" id="SM00091">
    <property type="entry name" value="PAS"/>
    <property type="match status" value="1"/>
</dbReference>
<dbReference type="InterPro" id="IPR000700">
    <property type="entry name" value="PAS-assoc_C"/>
</dbReference>
<keyword evidence="11" id="KW-0131">Cell cycle</keyword>
<evidence type="ECO:0000256" key="3">
    <source>
        <dbReference type="ARBA" id="ARBA00012438"/>
    </source>
</evidence>
<evidence type="ECO:0000256" key="13">
    <source>
        <dbReference type="ARBA" id="ARBA00070152"/>
    </source>
</evidence>
<sequence length="443" mass="48240">MRLAQRCAACTNGSLLGILSLILDQTDKQQAHQNLEHLVRERTSELETARASLTHIIDGSPVPILVIDARHVITHWNAACESITGIKASEVIGTKQQWKAFYPSARPIMADIVIDGNLQQLDTLYQSGFRPSCMVDHGIEGEAYFPGLKRWLFFTAAPLIDETGNIVGAIETLQDVSERKQAEVALMAAKGAAELAASVKSDFLANMSHEIRTPMNAIIGLAHLMLNTPLSQKQHDYVTRIQGAGQMLLGLINDILDFSKIEAGQMRIEATDFRLDDVLNKVTSIIQARAQEKRLELHYVVDPAVPAKLLGDPLRLAQILINLIGNAIKFTAHGSISVFFRAQPYGNEIQLDVAVQDTGIGMSPEQIDKLFQAFSQADNSITRKYGGTGLGLTICKRLCELMGGEIKVSSEPGHGSLFSFWIKLGKSEVGAEDACPCPPCSGG</sequence>
<dbReference type="SUPFAM" id="SSF55874">
    <property type="entry name" value="ATPase domain of HSP90 chaperone/DNA topoisomerase II/histidine kinase"/>
    <property type="match status" value="1"/>
</dbReference>
<dbReference type="InterPro" id="IPR005467">
    <property type="entry name" value="His_kinase_dom"/>
</dbReference>
<proteinExistence type="predicted"/>
<evidence type="ECO:0000256" key="7">
    <source>
        <dbReference type="ARBA" id="ARBA00022777"/>
    </source>
</evidence>
<dbReference type="Proteomes" id="UP000739411">
    <property type="component" value="Unassembled WGS sequence"/>
</dbReference>
<dbReference type="InterPro" id="IPR004358">
    <property type="entry name" value="Sig_transdc_His_kin-like_C"/>
</dbReference>
<dbReference type="Pfam" id="PF02518">
    <property type="entry name" value="HATPase_c"/>
    <property type="match status" value="1"/>
</dbReference>